<dbReference type="PANTHER" id="PTHR43823:SF3">
    <property type="entry name" value="MULTIDRUG EXPORT PROTEIN MEPA"/>
    <property type="match status" value="1"/>
</dbReference>
<evidence type="ECO:0000256" key="6">
    <source>
        <dbReference type="ARBA" id="ARBA00023136"/>
    </source>
</evidence>
<feature type="transmembrane region" description="Helical" evidence="8">
    <location>
        <begin position="241"/>
        <end position="261"/>
    </location>
</feature>
<dbReference type="PANTHER" id="PTHR43823">
    <property type="entry name" value="SPORULATION PROTEIN YKVU"/>
    <property type="match status" value="1"/>
</dbReference>
<evidence type="ECO:0000256" key="4">
    <source>
        <dbReference type="ARBA" id="ARBA00022692"/>
    </source>
</evidence>
<keyword evidence="2" id="KW-0813">Transport</keyword>
<comment type="subcellular location">
    <subcellularLocation>
        <location evidence="1">Cell inner membrane</location>
        <topology evidence="1">Multi-pass membrane protein</topology>
    </subcellularLocation>
</comment>
<evidence type="ECO:0000256" key="3">
    <source>
        <dbReference type="ARBA" id="ARBA00022475"/>
    </source>
</evidence>
<feature type="transmembrane region" description="Helical" evidence="8">
    <location>
        <begin position="462"/>
        <end position="481"/>
    </location>
</feature>
<feature type="transmembrane region" description="Helical" evidence="8">
    <location>
        <begin position="282"/>
        <end position="301"/>
    </location>
</feature>
<evidence type="ECO:0000256" key="7">
    <source>
        <dbReference type="SAM" id="MobiDB-lite"/>
    </source>
</evidence>
<evidence type="ECO:0000256" key="1">
    <source>
        <dbReference type="ARBA" id="ARBA00004429"/>
    </source>
</evidence>
<protein>
    <submittedName>
        <fullName evidence="9">MATE family efflux transporter</fullName>
    </submittedName>
</protein>
<dbReference type="NCBIfam" id="TIGR00797">
    <property type="entry name" value="matE"/>
    <property type="match status" value="1"/>
</dbReference>
<feature type="region of interest" description="Disordered" evidence="7">
    <location>
        <begin position="23"/>
        <end position="48"/>
    </location>
</feature>
<dbReference type="InterPro" id="IPR002528">
    <property type="entry name" value="MATE_fam"/>
</dbReference>
<evidence type="ECO:0000313" key="9">
    <source>
        <dbReference type="EMBL" id="PRH87538.1"/>
    </source>
</evidence>
<dbReference type="Proteomes" id="UP000237682">
    <property type="component" value="Unassembled WGS sequence"/>
</dbReference>
<evidence type="ECO:0000256" key="5">
    <source>
        <dbReference type="ARBA" id="ARBA00022989"/>
    </source>
</evidence>
<evidence type="ECO:0000256" key="2">
    <source>
        <dbReference type="ARBA" id="ARBA00022448"/>
    </source>
</evidence>
<feature type="transmembrane region" description="Helical" evidence="8">
    <location>
        <begin position="364"/>
        <end position="385"/>
    </location>
</feature>
<proteinExistence type="predicted"/>
<feature type="transmembrane region" description="Helical" evidence="8">
    <location>
        <begin position="431"/>
        <end position="456"/>
    </location>
</feature>
<dbReference type="AlphaFoldDB" id="A0A2S9QDV7"/>
<feature type="transmembrane region" description="Helical" evidence="8">
    <location>
        <begin position="144"/>
        <end position="167"/>
    </location>
</feature>
<feature type="transmembrane region" description="Helical" evidence="8">
    <location>
        <begin position="100"/>
        <end position="124"/>
    </location>
</feature>
<dbReference type="GO" id="GO:0005886">
    <property type="term" value="C:plasma membrane"/>
    <property type="evidence" value="ECO:0007669"/>
    <property type="project" value="UniProtKB-SubCell"/>
</dbReference>
<evidence type="ECO:0000256" key="8">
    <source>
        <dbReference type="SAM" id="Phobius"/>
    </source>
</evidence>
<name>A0A2S9QDV7_9HYPH</name>
<gene>
    <name evidence="9" type="ORF">C5L14_13090</name>
</gene>
<keyword evidence="10" id="KW-1185">Reference proteome</keyword>
<accession>A0A2S9QDV7</accession>
<feature type="transmembrane region" description="Helical" evidence="8">
    <location>
        <begin position="215"/>
        <end position="235"/>
    </location>
</feature>
<dbReference type="EMBL" id="PUEJ01000004">
    <property type="protein sequence ID" value="PRH87538.1"/>
    <property type="molecule type" value="Genomic_DNA"/>
</dbReference>
<dbReference type="PIRSF" id="PIRSF006603">
    <property type="entry name" value="DinF"/>
    <property type="match status" value="1"/>
</dbReference>
<organism evidence="9 10">
    <name type="scientific">Labrys okinawensis</name>
    <dbReference type="NCBI Taxonomy" id="346911"/>
    <lineage>
        <taxon>Bacteria</taxon>
        <taxon>Pseudomonadati</taxon>
        <taxon>Pseudomonadota</taxon>
        <taxon>Alphaproteobacteria</taxon>
        <taxon>Hyphomicrobiales</taxon>
        <taxon>Xanthobacteraceae</taxon>
        <taxon>Labrys</taxon>
    </lineage>
</organism>
<keyword evidence="6 8" id="KW-0472">Membrane</keyword>
<feature type="transmembrane region" description="Helical" evidence="8">
    <location>
        <begin position="397"/>
        <end position="419"/>
    </location>
</feature>
<keyword evidence="5 8" id="KW-1133">Transmembrane helix</keyword>
<dbReference type="InterPro" id="IPR048279">
    <property type="entry name" value="MdtK-like"/>
</dbReference>
<feature type="transmembrane region" description="Helical" evidence="8">
    <location>
        <begin position="321"/>
        <end position="344"/>
    </location>
</feature>
<evidence type="ECO:0000313" key="10">
    <source>
        <dbReference type="Proteomes" id="UP000237682"/>
    </source>
</evidence>
<dbReference type="GO" id="GO:0042910">
    <property type="term" value="F:xenobiotic transmembrane transporter activity"/>
    <property type="evidence" value="ECO:0007669"/>
    <property type="project" value="InterPro"/>
</dbReference>
<feature type="transmembrane region" description="Helical" evidence="8">
    <location>
        <begin position="179"/>
        <end position="203"/>
    </location>
</feature>
<dbReference type="OrthoDB" id="9806302at2"/>
<dbReference type="GO" id="GO:0015297">
    <property type="term" value="F:antiporter activity"/>
    <property type="evidence" value="ECO:0007669"/>
    <property type="project" value="InterPro"/>
</dbReference>
<sequence length="493" mass="51359">MLGNGVYGSSAFEGQGGLRSPGIGLKMRHPQADDDATPAEASAQPAPLSPTAKFVTGSIMRHVVVMTTTGSIGLMSVFAVDLINLWYIAHLGDTAATAAVGYGAAVLFLATSICIGVMISAGALCSRALGAHNRALARRYGASILVWMILINTLVAAVALPLIPWLLTQLGATGRTLDLATIFLQISVPSGLLMGSGMALSGVLRAVGDARRSMYVTLSGAIAAAILDPIFILWLGLGVEGAAIVIVISRLVTVWVGWYGASRVHDLVGRLSLREALADTRPIMAIAGPAMLANLATPVANGYMTAVLAPFGDGAVAGNAVMGRLIAFCFGGIFSLSGVVGPILGQNYGAGRLDRVRRTLTDAFTFTTIYALIVWAVLAAAHQLVIRLFNIVDPQAAQLITFFCLFAAGSWVFHGLLFVANASFNNLGFPIAATLSNWGKATLGTIPFAIIGAKYWGAEGALAGQGLGAVIFGVFGVWWAYRSLRWLKVPGQG</sequence>
<keyword evidence="4 8" id="KW-0812">Transmembrane</keyword>
<keyword evidence="3" id="KW-1003">Cell membrane</keyword>
<comment type="caution">
    <text evidence="9">The sequence shown here is derived from an EMBL/GenBank/DDBJ whole genome shotgun (WGS) entry which is preliminary data.</text>
</comment>
<dbReference type="Pfam" id="PF01554">
    <property type="entry name" value="MatE"/>
    <property type="match status" value="2"/>
</dbReference>
<dbReference type="InterPro" id="IPR051327">
    <property type="entry name" value="MATE_MepA_subfamily"/>
</dbReference>
<reference evidence="9 10" key="1">
    <citation type="submission" date="2018-02" db="EMBL/GenBank/DDBJ databases">
        <title>Whole genome sequencing of endophytic bacterium.</title>
        <authorList>
            <person name="Eedara R."/>
            <person name="Podile A.R."/>
        </authorList>
    </citation>
    <scope>NUCLEOTIDE SEQUENCE [LARGE SCALE GENOMIC DNA]</scope>
    <source>
        <strain evidence="9 10">RP1T</strain>
    </source>
</reference>
<feature type="transmembrane region" description="Helical" evidence="8">
    <location>
        <begin position="63"/>
        <end position="88"/>
    </location>
</feature>